<name>A0AAW3TNX6_9SPHN</name>
<keyword evidence="1" id="KW-1133">Transmembrane helix</keyword>
<accession>A0AAW3TNX6</accession>
<evidence type="ECO:0000256" key="1">
    <source>
        <dbReference type="SAM" id="Phobius"/>
    </source>
</evidence>
<protein>
    <recommendedName>
        <fullName evidence="4">DUF4383 domain-containing protein</fullName>
    </recommendedName>
</protein>
<proteinExistence type="predicted"/>
<evidence type="ECO:0000313" key="3">
    <source>
        <dbReference type="Proteomes" id="UP000528945"/>
    </source>
</evidence>
<keyword evidence="3" id="KW-1185">Reference proteome</keyword>
<evidence type="ECO:0008006" key="4">
    <source>
        <dbReference type="Google" id="ProtNLM"/>
    </source>
</evidence>
<feature type="transmembrane region" description="Helical" evidence="1">
    <location>
        <begin position="99"/>
        <end position="123"/>
    </location>
</feature>
<dbReference type="Proteomes" id="UP000528945">
    <property type="component" value="Unassembled WGS sequence"/>
</dbReference>
<dbReference type="EMBL" id="JACIDB010000001">
    <property type="protein sequence ID" value="MBB3874314.1"/>
    <property type="molecule type" value="Genomic_DNA"/>
</dbReference>
<organism evidence="2 3">
    <name type="scientific">Sphingomonas aquatilis</name>
    <dbReference type="NCBI Taxonomy" id="93063"/>
    <lineage>
        <taxon>Bacteria</taxon>
        <taxon>Pseudomonadati</taxon>
        <taxon>Pseudomonadota</taxon>
        <taxon>Alphaproteobacteria</taxon>
        <taxon>Sphingomonadales</taxon>
        <taxon>Sphingomonadaceae</taxon>
        <taxon>Sphingomonas</taxon>
    </lineage>
</organism>
<feature type="transmembrane region" description="Helical" evidence="1">
    <location>
        <begin position="29"/>
        <end position="49"/>
    </location>
</feature>
<dbReference type="RefSeq" id="WP_244304917.1">
    <property type="nucleotide sequence ID" value="NZ_JACIDB010000001.1"/>
</dbReference>
<dbReference type="Pfam" id="PF14325">
    <property type="entry name" value="DUF4383"/>
    <property type="match status" value="1"/>
</dbReference>
<sequence>MSRIRSLFANCLRDKLVKSEGVTMNRVRVFGAAYCIGFMLVVAIGYVPQFHDADGNLFGLFKLDLYDDSLHFFSGLWAGIAAWRSYGATRRYFRLFGPLYFADGVMGLFLGSSYLDGGIFLYGPVRESLYAHVFANLPHLVIGGVAIWVGYRLARVPEGAARPTLA</sequence>
<gene>
    <name evidence="2" type="ORF">GGR47_000530</name>
</gene>
<reference evidence="2 3" key="1">
    <citation type="submission" date="2020-08" db="EMBL/GenBank/DDBJ databases">
        <title>Genomic Encyclopedia of Type Strains, Phase IV (KMG-IV): sequencing the most valuable type-strain genomes for metagenomic binning, comparative biology and taxonomic classification.</title>
        <authorList>
            <person name="Goeker M."/>
        </authorList>
    </citation>
    <scope>NUCLEOTIDE SEQUENCE [LARGE SCALE GENOMIC DNA]</scope>
    <source>
        <strain evidence="2 3">DSM 15581</strain>
    </source>
</reference>
<keyword evidence="1" id="KW-0472">Membrane</keyword>
<feature type="transmembrane region" description="Helical" evidence="1">
    <location>
        <begin position="129"/>
        <end position="151"/>
    </location>
</feature>
<keyword evidence="1" id="KW-0812">Transmembrane</keyword>
<evidence type="ECO:0000313" key="2">
    <source>
        <dbReference type="EMBL" id="MBB3874314.1"/>
    </source>
</evidence>
<feature type="transmembrane region" description="Helical" evidence="1">
    <location>
        <begin position="69"/>
        <end position="87"/>
    </location>
</feature>
<comment type="caution">
    <text evidence="2">The sequence shown here is derived from an EMBL/GenBank/DDBJ whole genome shotgun (WGS) entry which is preliminary data.</text>
</comment>
<dbReference type="AlphaFoldDB" id="A0AAW3TNX6"/>